<evidence type="ECO:0000313" key="3">
    <source>
        <dbReference type="EMBL" id="KJP84739.1"/>
    </source>
</evidence>
<feature type="coiled-coil region" evidence="1">
    <location>
        <begin position="201"/>
        <end position="228"/>
    </location>
</feature>
<feature type="compositionally biased region" description="Low complexity" evidence="2">
    <location>
        <begin position="395"/>
        <end position="410"/>
    </location>
</feature>
<dbReference type="VEuPathDB" id="PlasmoDB:AK88_05629"/>
<dbReference type="AlphaFoldDB" id="A0A0D9QCN2"/>
<proteinExistence type="predicted"/>
<dbReference type="Proteomes" id="UP000054561">
    <property type="component" value="Unassembled WGS sequence"/>
</dbReference>
<protein>
    <recommendedName>
        <fullName evidence="5">Schizont-infected cell agglutination extracellular alpha domain-containing protein</fullName>
    </recommendedName>
</protein>
<feature type="region of interest" description="Disordered" evidence="2">
    <location>
        <begin position="260"/>
        <end position="447"/>
    </location>
</feature>
<dbReference type="RefSeq" id="XP_012338654.1">
    <property type="nucleotide sequence ID" value="XM_012483231.1"/>
</dbReference>
<feature type="compositionally biased region" description="Low complexity" evidence="2">
    <location>
        <begin position="333"/>
        <end position="343"/>
    </location>
</feature>
<gene>
    <name evidence="3" type="ORF">AK88_05629</name>
</gene>
<keyword evidence="1" id="KW-0175">Coiled coil</keyword>
<evidence type="ECO:0000256" key="2">
    <source>
        <dbReference type="SAM" id="MobiDB-lite"/>
    </source>
</evidence>
<evidence type="ECO:0000256" key="1">
    <source>
        <dbReference type="SAM" id="Coils"/>
    </source>
</evidence>
<evidence type="ECO:0008006" key="5">
    <source>
        <dbReference type="Google" id="ProtNLM"/>
    </source>
</evidence>
<accession>A0A0D9QCN2</accession>
<name>A0A0D9QCN2_PLAFR</name>
<reference evidence="3 4" key="1">
    <citation type="submission" date="2014-03" db="EMBL/GenBank/DDBJ databases">
        <title>The Genome Sequence of Plasmodium fragile nilgiri.</title>
        <authorList>
            <consortium name="The Broad Institute Genomics Platform"/>
            <consortium name="The Broad Institute Genome Sequencing Center for Infectious Disease"/>
            <person name="Neafsey D."/>
            <person name="Duraisingh M."/>
            <person name="Young S.K."/>
            <person name="Zeng Q."/>
            <person name="Gargeya S."/>
            <person name="Abouelleil A."/>
            <person name="Alvarado L."/>
            <person name="Chapman S.B."/>
            <person name="Gainer-Dewar J."/>
            <person name="Goldberg J."/>
            <person name="Griggs A."/>
            <person name="Gujja S."/>
            <person name="Hansen M."/>
            <person name="Howarth C."/>
            <person name="Imamovic A."/>
            <person name="Larimer J."/>
            <person name="Pearson M."/>
            <person name="Poon T.W."/>
            <person name="Priest M."/>
            <person name="Roberts A."/>
            <person name="Saif S."/>
            <person name="Shea T."/>
            <person name="Sykes S."/>
            <person name="Wortman J."/>
            <person name="Nusbaum C."/>
            <person name="Birren B."/>
        </authorList>
    </citation>
    <scope>NUCLEOTIDE SEQUENCE [LARGE SCALE GENOMIC DNA]</scope>
    <source>
        <strain evidence="4">nilgiri</strain>
    </source>
</reference>
<sequence>MKSKQRSTVDKVLTSFSDYMTRNDDTVEQWAANCDNEGWNDLMKQHSHKGQKVADVMRCRLMNTALWFANKDDEDDEEVNRLRCEVVNVFGNILKRRYCPQQGGRRRGIEYAWEIMRQMGNTEWGGVVPQGPVTKHECTECGYKGSWTDPGVVNGDMATWLLLQWRVMDKITHMERTMECTADWKTYQLEQGKDGNLAAPAADGKKKLEDVKEEAKKIAEDIVKKMHENVKKVLDDLGNCKESRDKDCVQQLFEKEVQEPAGKKTITNKWPTRNIQPNTNTNSTAADQEHKDQDKGSSTSSDTASGKPVQESVGTTDTTPAGGASVGRHDPTTSETTPTTVTPTPAPPAAPAGGDSSGKDQSSGGTSTDQVADNKGKCTKGPQVFKETNTGMGIFGATSTTTISIASGAGADDDCDQQPTDTGKGSVLSEYPQQKPKKKKQQQFPER</sequence>
<organism evidence="3 4">
    <name type="scientific">Plasmodium fragile</name>
    <dbReference type="NCBI Taxonomy" id="5857"/>
    <lineage>
        <taxon>Eukaryota</taxon>
        <taxon>Sar</taxon>
        <taxon>Alveolata</taxon>
        <taxon>Apicomplexa</taxon>
        <taxon>Aconoidasida</taxon>
        <taxon>Haemosporida</taxon>
        <taxon>Plasmodiidae</taxon>
        <taxon>Plasmodium</taxon>
        <taxon>Plasmodium (Plasmodium)</taxon>
    </lineage>
</organism>
<dbReference type="EMBL" id="KQ030415">
    <property type="protein sequence ID" value="KJP84739.1"/>
    <property type="molecule type" value="Genomic_DNA"/>
</dbReference>
<dbReference type="GeneID" id="24270943"/>
<feature type="compositionally biased region" description="Low complexity" evidence="2">
    <location>
        <begin position="351"/>
        <end position="369"/>
    </location>
</feature>
<keyword evidence="4" id="KW-1185">Reference proteome</keyword>
<evidence type="ECO:0000313" key="4">
    <source>
        <dbReference type="Proteomes" id="UP000054561"/>
    </source>
</evidence>
<feature type="compositionally biased region" description="Polar residues" evidence="2">
    <location>
        <begin position="265"/>
        <end position="286"/>
    </location>
</feature>